<comment type="caution">
    <text evidence="1">The sequence shown here is derived from an EMBL/GenBank/DDBJ whole genome shotgun (WGS) entry which is preliminary data.</text>
</comment>
<dbReference type="AlphaFoldDB" id="A0A5B7DDP6"/>
<proteinExistence type="predicted"/>
<evidence type="ECO:0000313" key="2">
    <source>
        <dbReference type="Proteomes" id="UP000324222"/>
    </source>
</evidence>
<accession>A0A5B7DDP6</accession>
<keyword evidence="2" id="KW-1185">Reference proteome</keyword>
<protein>
    <submittedName>
        <fullName evidence="1">Uncharacterized protein</fullName>
    </submittedName>
</protein>
<gene>
    <name evidence="1" type="ORF">E2C01_012095</name>
</gene>
<name>A0A5B7DDP6_PORTR</name>
<reference evidence="1 2" key="1">
    <citation type="submission" date="2019-05" db="EMBL/GenBank/DDBJ databases">
        <title>Another draft genome of Portunus trituberculatus and its Hox gene families provides insights of decapod evolution.</title>
        <authorList>
            <person name="Jeong J.-H."/>
            <person name="Song I."/>
            <person name="Kim S."/>
            <person name="Choi T."/>
            <person name="Kim D."/>
            <person name="Ryu S."/>
            <person name="Kim W."/>
        </authorList>
    </citation>
    <scope>NUCLEOTIDE SEQUENCE [LARGE SCALE GENOMIC DNA]</scope>
    <source>
        <tissue evidence="1">Muscle</tissue>
    </source>
</reference>
<evidence type="ECO:0000313" key="1">
    <source>
        <dbReference type="EMBL" id="MPC19185.1"/>
    </source>
</evidence>
<dbReference type="Proteomes" id="UP000324222">
    <property type="component" value="Unassembled WGS sequence"/>
</dbReference>
<organism evidence="1 2">
    <name type="scientific">Portunus trituberculatus</name>
    <name type="common">Swimming crab</name>
    <name type="synonym">Neptunus trituberculatus</name>
    <dbReference type="NCBI Taxonomy" id="210409"/>
    <lineage>
        <taxon>Eukaryota</taxon>
        <taxon>Metazoa</taxon>
        <taxon>Ecdysozoa</taxon>
        <taxon>Arthropoda</taxon>
        <taxon>Crustacea</taxon>
        <taxon>Multicrustacea</taxon>
        <taxon>Malacostraca</taxon>
        <taxon>Eumalacostraca</taxon>
        <taxon>Eucarida</taxon>
        <taxon>Decapoda</taxon>
        <taxon>Pleocyemata</taxon>
        <taxon>Brachyura</taxon>
        <taxon>Eubrachyura</taxon>
        <taxon>Portunoidea</taxon>
        <taxon>Portunidae</taxon>
        <taxon>Portuninae</taxon>
        <taxon>Portunus</taxon>
    </lineage>
</organism>
<dbReference type="EMBL" id="VSRR010000747">
    <property type="protein sequence ID" value="MPC19185.1"/>
    <property type="molecule type" value="Genomic_DNA"/>
</dbReference>
<sequence>MDVLVLGSDATRPNQNHQLQSLEDYNEYACPFLLVAWRKQRRGKLSCPGACLRQMVVPITDLFVHVF</sequence>